<proteinExistence type="predicted"/>
<name>A0A9X8QYG6_9ACTN</name>
<gene>
    <name evidence="1" type="ORF">SAMN05216268_11956</name>
</gene>
<comment type="caution">
    <text evidence="1">The sequence shown here is derived from an EMBL/GenBank/DDBJ whole genome shotgun (WGS) entry which is preliminary data.</text>
</comment>
<dbReference type="RefSeq" id="WP_073448002.1">
    <property type="nucleotide sequence ID" value="NZ_FRBK01000019.1"/>
</dbReference>
<protein>
    <recommendedName>
        <fullName evidence="3">DUF3168 domain-containing protein</fullName>
    </recommendedName>
</protein>
<reference evidence="2" key="1">
    <citation type="submission" date="2016-11" db="EMBL/GenBank/DDBJ databases">
        <authorList>
            <person name="Jaros S."/>
            <person name="Januszkiewicz K."/>
            <person name="Wedrychowicz H."/>
        </authorList>
    </citation>
    <scope>NUCLEOTIDE SEQUENCE [LARGE SCALE GENOMIC DNA]</scope>
    <source>
        <strain evidence="2">CGMCC 4.3555</strain>
    </source>
</reference>
<dbReference type="AlphaFoldDB" id="A0A9X8QYG6"/>
<evidence type="ECO:0008006" key="3">
    <source>
        <dbReference type="Google" id="ProtNLM"/>
    </source>
</evidence>
<organism evidence="1 2">
    <name type="scientific">Streptomyces yunnanensis</name>
    <dbReference type="NCBI Taxonomy" id="156453"/>
    <lineage>
        <taxon>Bacteria</taxon>
        <taxon>Bacillati</taxon>
        <taxon>Actinomycetota</taxon>
        <taxon>Actinomycetes</taxon>
        <taxon>Kitasatosporales</taxon>
        <taxon>Streptomycetaceae</taxon>
        <taxon>Streptomyces</taxon>
    </lineage>
</organism>
<accession>A0A9X8QYG6</accession>
<evidence type="ECO:0000313" key="1">
    <source>
        <dbReference type="EMBL" id="SHN08033.1"/>
    </source>
</evidence>
<evidence type="ECO:0000313" key="2">
    <source>
        <dbReference type="Proteomes" id="UP000184388"/>
    </source>
</evidence>
<dbReference type="EMBL" id="FRBK01000019">
    <property type="protein sequence ID" value="SHN08033.1"/>
    <property type="molecule type" value="Genomic_DNA"/>
</dbReference>
<sequence length="142" mass="14961">MIERALVTLALQATLTAATGKPCGHGRLPLVDGQPASLPYTVLYPQGGPADGAPLADKAEDARLVYQVTVVAARTDQAEWLADRVREALLGRTSSGQWVNPIPVPGMEVWARALLVDEGVDPSGGDDGVVTGVQRYELSVTE</sequence>
<dbReference type="Proteomes" id="UP000184388">
    <property type="component" value="Unassembled WGS sequence"/>
</dbReference>